<organism evidence="2 3">
    <name type="scientific">Vreelandella titanicae BH1</name>
    <dbReference type="NCBI Taxonomy" id="1204738"/>
    <lineage>
        <taxon>Bacteria</taxon>
        <taxon>Pseudomonadati</taxon>
        <taxon>Pseudomonadota</taxon>
        <taxon>Gammaproteobacteria</taxon>
        <taxon>Oceanospirillales</taxon>
        <taxon>Halomonadaceae</taxon>
        <taxon>Vreelandella</taxon>
    </lineage>
</organism>
<name>L9U5N2_9GAMM</name>
<dbReference type="AlphaFoldDB" id="L9U5N2"/>
<comment type="caution">
    <text evidence="2">The sequence shown here is derived from an EMBL/GenBank/DDBJ whole genome shotgun (WGS) entry which is preliminary data.</text>
</comment>
<gene>
    <name evidence="2" type="ORF">HALTITAN_3130</name>
</gene>
<accession>L9U5N2</accession>
<evidence type="ECO:0000313" key="3">
    <source>
        <dbReference type="Proteomes" id="UP000011651"/>
    </source>
</evidence>
<evidence type="ECO:0000256" key="1">
    <source>
        <dbReference type="SAM" id="Phobius"/>
    </source>
</evidence>
<dbReference type="EMBL" id="AOPO01000024">
    <property type="protein sequence ID" value="ELY20210.1"/>
    <property type="molecule type" value="Genomic_DNA"/>
</dbReference>
<reference evidence="2 3" key="1">
    <citation type="journal article" date="2013" name="Genome Announc.">
        <title>Draft Genome of the Marine Gammaproteobacterium Halomonas titanicae.</title>
        <authorList>
            <person name="Sanchez-Porro C."/>
            <person name="de la Haba R.R."/>
            <person name="Cruz-Hernandez N."/>
            <person name="Gonzalez J.M."/>
            <person name="Reyes-Guirao C."/>
            <person name="Navarro-Sampedro L."/>
            <person name="Carballo M."/>
            <person name="Ventosa A."/>
        </authorList>
    </citation>
    <scope>NUCLEOTIDE SEQUENCE [LARGE SCALE GENOMIC DNA]</scope>
    <source>
        <strain evidence="2 3">BH1</strain>
    </source>
</reference>
<keyword evidence="1" id="KW-1133">Transmembrane helix</keyword>
<sequence>MGSGQLLVSLLAQVDVFFGGLLGFLLEAVEHKYRVAPVGHVEDPKGAVVFPNADFHDTRANAWHWAEIVRLASSLNLVYLKPRFSLGVQREVAQPILRVSNECNRFLARHAGSLTAINLYQFRYNKLINRMLQAASTVAVSPIRCR</sequence>
<evidence type="ECO:0000313" key="2">
    <source>
        <dbReference type="EMBL" id="ELY20210.1"/>
    </source>
</evidence>
<keyword evidence="1" id="KW-0812">Transmembrane</keyword>
<proteinExistence type="predicted"/>
<keyword evidence="1" id="KW-0472">Membrane</keyword>
<feature type="transmembrane region" description="Helical" evidence="1">
    <location>
        <begin position="6"/>
        <end position="26"/>
    </location>
</feature>
<dbReference type="Proteomes" id="UP000011651">
    <property type="component" value="Unassembled WGS sequence"/>
</dbReference>
<protein>
    <submittedName>
        <fullName evidence="2">Uncharacterized protein</fullName>
    </submittedName>
</protein>